<dbReference type="InterPro" id="IPR050079">
    <property type="entry name" value="DEAD_box_RNA_helicase"/>
</dbReference>
<dbReference type="InterPro" id="IPR044742">
    <property type="entry name" value="DEAD/DEAH_RhlB"/>
</dbReference>
<dbReference type="GO" id="GO:0005524">
    <property type="term" value="F:ATP binding"/>
    <property type="evidence" value="ECO:0007669"/>
    <property type="project" value="UniProtKB-KW"/>
</dbReference>
<evidence type="ECO:0000259" key="9">
    <source>
        <dbReference type="PROSITE" id="PS51194"/>
    </source>
</evidence>
<dbReference type="GO" id="GO:0003676">
    <property type="term" value="F:nucleic acid binding"/>
    <property type="evidence" value="ECO:0007669"/>
    <property type="project" value="InterPro"/>
</dbReference>
<evidence type="ECO:0000256" key="3">
    <source>
        <dbReference type="ARBA" id="ARBA00022806"/>
    </source>
</evidence>
<feature type="region of interest" description="Disordered" evidence="7">
    <location>
        <begin position="1"/>
        <end position="28"/>
    </location>
</feature>
<keyword evidence="3" id="KW-0347">Helicase</keyword>
<evidence type="ECO:0000259" key="8">
    <source>
        <dbReference type="PROSITE" id="PS51192"/>
    </source>
</evidence>
<keyword evidence="1" id="KW-0547">Nucleotide-binding</keyword>
<dbReference type="Gene3D" id="3.40.50.300">
    <property type="entry name" value="P-loop containing nucleotide triphosphate hydrolases"/>
    <property type="match status" value="2"/>
</dbReference>
<keyword evidence="4" id="KW-0067">ATP-binding</keyword>
<evidence type="ECO:0000256" key="6">
    <source>
        <dbReference type="PROSITE-ProRule" id="PRU00552"/>
    </source>
</evidence>
<dbReference type="GO" id="GO:0016787">
    <property type="term" value="F:hydrolase activity"/>
    <property type="evidence" value="ECO:0007669"/>
    <property type="project" value="UniProtKB-KW"/>
</dbReference>
<dbReference type="InterPro" id="IPR014001">
    <property type="entry name" value="Helicase_ATP-bd"/>
</dbReference>
<dbReference type="Pfam" id="PF00270">
    <property type="entry name" value="DEAD"/>
    <property type="match status" value="1"/>
</dbReference>
<evidence type="ECO:0000256" key="2">
    <source>
        <dbReference type="ARBA" id="ARBA00022801"/>
    </source>
</evidence>
<feature type="domain" description="Helicase ATP-binding" evidence="8">
    <location>
        <begin position="89"/>
        <end position="258"/>
    </location>
</feature>
<dbReference type="PROSITE" id="PS51195">
    <property type="entry name" value="Q_MOTIF"/>
    <property type="match status" value="1"/>
</dbReference>
<evidence type="ECO:0000256" key="1">
    <source>
        <dbReference type="ARBA" id="ARBA00022741"/>
    </source>
</evidence>
<dbReference type="Proteomes" id="UP000178017">
    <property type="component" value="Unassembled WGS sequence"/>
</dbReference>
<feature type="domain" description="Helicase C-terminal" evidence="9">
    <location>
        <begin position="285"/>
        <end position="400"/>
    </location>
</feature>
<dbReference type="GO" id="GO:0003724">
    <property type="term" value="F:RNA helicase activity"/>
    <property type="evidence" value="ECO:0007669"/>
    <property type="project" value="InterPro"/>
</dbReference>
<dbReference type="PROSITE" id="PS51194">
    <property type="entry name" value="HELICASE_CTER"/>
    <property type="match status" value="1"/>
</dbReference>
<dbReference type="CDD" id="cd00268">
    <property type="entry name" value="DEADc"/>
    <property type="match status" value="1"/>
</dbReference>
<dbReference type="InterPro" id="IPR011545">
    <property type="entry name" value="DEAD/DEAH_box_helicase_dom"/>
</dbReference>
<proteinExistence type="inferred from homology"/>
<evidence type="ECO:0008006" key="13">
    <source>
        <dbReference type="Google" id="ProtNLM"/>
    </source>
</evidence>
<gene>
    <name evidence="11" type="ORF">A3B49_01745</name>
</gene>
<dbReference type="SUPFAM" id="SSF52540">
    <property type="entry name" value="P-loop containing nucleoside triphosphate hydrolases"/>
    <property type="match status" value="1"/>
</dbReference>
<reference evidence="11 12" key="1">
    <citation type="journal article" date="2016" name="Nat. Commun.">
        <title>Thousands of microbial genomes shed light on interconnected biogeochemical processes in an aquifer system.</title>
        <authorList>
            <person name="Anantharaman K."/>
            <person name="Brown C.T."/>
            <person name="Hug L.A."/>
            <person name="Sharon I."/>
            <person name="Castelle C.J."/>
            <person name="Probst A.J."/>
            <person name="Thomas B.C."/>
            <person name="Singh A."/>
            <person name="Wilkins M.J."/>
            <person name="Karaoz U."/>
            <person name="Brodie E.L."/>
            <person name="Williams K.H."/>
            <person name="Hubbard S.S."/>
            <person name="Banfield J.F."/>
        </authorList>
    </citation>
    <scope>NUCLEOTIDE SEQUENCE [LARGE SCALE GENOMIC DNA]</scope>
</reference>
<evidence type="ECO:0000313" key="12">
    <source>
        <dbReference type="Proteomes" id="UP000178017"/>
    </source>
</evidence>
<dbReference type="PANTHER" id="PTHR47959">
    <property type="entry name" value="ATP-DEPENDENT RNA HELICASE RHLE-RELATED"/>
    <property type="match status" value="1"/>
</dbReference>
<evidence type="ECO:0000259" key="10">
    <source>
        <dbReference type="PROSITE" id="PS51195"/>
    </source>
</evidence>
<comment type="similarity">
    <text evidence="5">Belongs to the DEAD box helicase family.</text>
</comment>
<dbReference type="SMART" id="SM00490">
    <property type="entry name" value="HELICc"/>
    <property type="match status" value="1"/>
</dbReference>
<feature type="compositionally biased region" description="Polar residues" evidence="7">
    <location>
        <begin position="7"/>
        <end position="16"/>
    </location>
</feature>
<sequence>MYKYNRSRSYGSSRPTSGGHFQGQRRNNFRIRSLPNDPSLFIRKSIQGLTAYEQTIQHSFADFNLTPRLKSNITNKGYTTPTPIQDQAINPILEGRDLIGLASTGSGKTAAFLIPLINNLYLNQHQKTLIIVPTRELALQIRDEFKCFAEGMNLYSCIIIGGANINRQVQEIRRSPQVVIATPGRLKDLIQRHIINLKDYSSIVLDEVDLMVDIGFINDIRFFISLMPSSRQSLFFSATIPSKVQGVLQSFVQDPITISVKNQDTSENVDQDVVRVTNPAEKVSKLHDLLVQEEFKKVLIFGRTKHGVEKLYQELTFRGFKIGAIHGNKSQGQRQRALDSFKNDEIQILLATDVASRGLDIDNVTHVINYELPETYEDYIHRIGRTGRAGKMGTALTFIS</sequence>
<dbReference type="SMART" id="SM00487">
    <property type="entry name" value="DEXDc"/>
    <property type="match status" value="1"/>
</dbReference>
<evidence type="ECO:0000256" key="5">
    <source>
        <dbReference type="ARBA" id="ARBA00038437"/>
    </source>
</evidence>
<dbReference type="AlphaFoldDB" id="A0A1F5MJT0"/>
<accession>A0A1F5MJT0</accession>
<keyword evidence="2" id="KW-0378">Hydrolase</keyword>
<dbReference type="PROSITE" id="PS51192">
    <property type="entry name" value="HELICASE_ATP_BIND_1"/>
    <property type="match status" value="1"/>
</dbReference>
<organism evidence="11 12">
    <name type="scientific">Candidatus Daviesbacteria bacterium RIFCSPLOWO2_01_FULL_40_24</name>
    <dbReference type="NCBI Taxonomy" id="1797787"/>
    <lineage>
        <taxon>Bacteria</taxon>
        <taxon>Candidatus Daviesiibacteriota</taxon>
    </lineage>
</organism>
<evidence type="ECO:0000256" key="4">
    <source>
        <dbReference type="ARBA" id="ARBA00022840"/>
    </source>
</evidence>
<dbReference type="PANTHER" id="PTHR47959:SF13">
    <property type="entry name" value="ATP-DEPENDENT RNA HELICASE RHLE"/>
    <property type="match status" value="1"/>
</dbReference>
<name>A0A1F5MJT0_9BACT</name>
<protein>
    <recommendedName>
        <fullName evidence="13">RNA helicase</fullName>
    </recommendedName>
</protein>
<evidence type="ECO:0000256" key="7">
    <source>
        <dbReference type="SAM" id="MobiDB-lite"/>
    </source>
</evidence>
<dbReference type="InterPro" id="IPR027417">
    <property type="entry name" value="P-loop_NTPase"/>
</dbReference>
<dbReference type="InterPro" id="IPR001650">
    <property type="entry name" value="Helicase_C-like"/>
</dbReference>
<comment type="caution">
    <text evidence="11">The sequence shown here is derived from an EMBL/GenBank/DDBJ whole genome shotgun (WGS) entry which is preliminary data.</text>
</comment>
<evidence type="ECO:0000313" key="11">
    <source>
        <dbReference type="EMBL" id="OGE65603.1"/>
    </source>
</evidence>
<feature type="short sequence motif" description="Q motif" evidence="6">
    <location>
        <begin position="58"/>
        <end position="86"/>
    </location>
</feature>
<feature type="domain" description="DEAD-box RNA helicase Q" evidence="10">
    <location>
        <begin position="58"/>
        <end position="86"/>
    </location>
</feature>
<dbReference type="GO" id="GO:0005829">
    <property type="term" value="C:cytosol"/>
    <property type="evidence" value="ECO:0007669"/>
    <property type="project" value="TreeGrafter"/>
</dbReference>
<dbReference type="CDD" id="cd18787">
    <property type="entry name" value="SF2_C_DEAD"/>
    <property type="match status" value="1"/>
</dbReference>
<dbReference type="InterPro" id="IPR014014">
    <property type="entry name" value="RNA_helicase_DEAD_Q_motif"/>
</dbReference>
<dbReference type="EMBL" id="MFDO01000016">
    <property type="protein sequence ID" value="OGE65603.1"/>
    <property type="molecule type" value="Genomic_DNA"/>
</dbReference>
<dbReference type="Pfam" id="PF00271">
    <property type="entry name" value="Helicase_C"/>
    <property type="match status" value="1"/>
</dbReference>